<comment type="caution">
    <text evidence="6">The sequence shown here is derived from an EMBL/GenBank/DDBJ whole genome shotgun (WGS) entry which is preliminary data.</text>
</comment>
<dbReference type="InterPro" id="IPR029033">
    <property type="entry name" value="His_PPase_superfam"/>
</dbReference>
<dbReference type="AlphaFoldDB" id="A0A9W4TZC3"/>
<dbReference type="Gene3D" id="3.40.50.1240">
    <property type="entry name" value="Phosphoglycerate mutase-like"/>
    <property type="match status" value="1"/>
</dbReference>
<feature type="active site" description="Nucleophile" evidence="4">
    <location>
        <position position="73"/>
    </location>
</feature>
<evidence type="ECO:0000256" key="1">
    <source>
        <dbReference type="ARBA" id="ARBA00005375"/>
    </source>
</evidence>
<dbReference type="Pfam" id="PF00328">
    <property type="entry name" value="His_Phos_2"/>
    <property type="match status" value="1"/>
</dbReference>
<dbReference type="PIRSF" id="PIRSF000894">
    <property type="entry name" value="Acid_phosphatase"/>
    <property type="match status" value="1"/>
</dbReference>
<organism evidence="6 7">
    <name type="scientific">Candida verbasci</name>
    <dbReference type="NCBI Taxonomy" id="1227364"/>
    <lineage>
        <taxon>Eukaryota</taxon>
        <taxon>Fungi</taxon>
        <taxon>Dikarya</taxon>
        <taxon>Ascomycota</taxon>
        <taxon>Saccharomycotina</taxon>
        <taxon>Pichiomycetes</taxon>
        <taxon>Debaryomycetaceae</taxon>
        <taxon>Candida/Lodderomyces clade</taxon>
        <taxon>Candida</taxon>
    </lineage>
</organism>
<keyword evidence="7" id="KW-1185">Reference proteome</keyword>
<evidence type="ECO:0000256" key="3">
    <source>
        <dbReference type="ARBA" id="ARBA00023180"/>
    </source>
</evidence>
<dbReference type="PANTHER" id="PTHR20963:SF18">
    <property type="entry name" value="ACID PHOSPHATASE PHO11-RELATED"/>
    <property type="match status" value="1"/>
</dbReference>
<name>A0A9W4TZC3_9ASCO</name>
<feature type="disulfide bond" evidence="5">
    <location>
        <begin position="263"/>
        <end position="276"/>
    </location>
</feature>
<comment type="similarity">
    <text evidence="1">Belongs to the histidine acid phosphatase family.</text>
</comment>
<evidence type="ECO:0000313" key="7">
    <source>
        <dbReference type="Proteomes" id="UP001152885"/>
    </source>
</evidence>
<dbReference type="GO" id="GO:0003993">
    <property type="term" value="F:acid phosphatase activity"/>
    <property type="evidence" value="ECO:0007669"/>
    <property type="project" value="TreeGrafter"/>
</dbReference>
<keyword evidence="3" id="KW-0325">Glycoprotein</keyword>
<sequence length="462" mass="52482">MVSLSNILNHGLLLISPSIFVDVATPQQASIEQYNIINFLGGSAPYKQRSGYGISTDLPANCSYEQIQMISRHSERMPSTGDGQFFNQVLSNFNSYKESHVFKGDLSFLNNYEYFVTNPEYYEKETNLSNSDSPYTGTTNSQRHGSFFRQKYGSLYNPNEKLPVFTSNSGRCYQSSNYFARGFLGDLYSDDTVEYVIIDEDSKMGANSLTPRYACKNINSGAQSNKSDQFDKSYLDDILNRWLVDNPGLNITTSQISGLFLWCAFEINVRGYSPFCNLFTLDEFIRSGYQNDVGNYYSIGEGNNMSKVVGSPMVEASLKLLQEDNDNKIWLMFTHDTDMELYLTSYKLIVPENDLSVDQISFPNPYNGAEMFPQSGRTYLEKFKNDNNESFVRFIMNDSVFPYPNCQNGPGFSCPLDKFIEIVNQRLEGVDYSSQCDASGPPELTFFWDYNTTSYDAPLINQ</sequence>
<reference evidence="6" key="1">
    <citation type="submission" date="2022-12" db="EMBL/GenBank/DDBJ databases">
        <authorList>
            <person name="Brejova B."/>
        </authorList>
    </citation>
    <scope>NUCLEOTIDE SEQUENCE</scope>
</reference>
<dbReference type="SUPFAM" id="SSF53254">
    <property type="entry name" value="Phosphoglycerate mutase-like"/>
    <property type="match status" value="1"/>
</dbReference>
<feature type="active site" description="Proton donor" evidence="4">
    <location>
        <position position="336"/>
    </location>
</feature>
<dbReference type="PROSITE" id="PS00778">
    <property type="entry name" value="HIS_ACID_PHOSPHAT_2"/>
    <property type="match status" value="1"/>
</dbReference>
<feature type="disulfide bond" evidence="5">
    <location>
        <begin position="406"/>
        <end position="414"/>
    </location>
</feature>
<dbReference type="CDD" id="cd07061">
    <property type="entry name" value="HP_HAP_like"/>
    <property type="match status" value="1"/>
</dbReference>
<dbReference type="InterPro" id="IPR033379">
    <property type="entry name" value="Acid_Pase_AS"/>
</dbReference>
<dbReference type="PANTHER" id="PTHR20963">
    <property type="entry name" value="MULTIPLE INOSITOL POLYPHOSPHATE PHOSPHATASE-RELATED"/>
    <property type="match status" value="1"/>
</dbReference>
<dbReference type="InterPro" id="IPR016274">
    <property type="entry name" value="Histidine_acid_Pase_euk"/>
</dbReference>
<evidence type="ECO:0000256" key="4">
    <source>
        <dbReference type="PIRSR" id="PIRSR000894-1"/>
    </source>
</evidence>
<gene>
    <name evidence="6" type="ORF">CANVERA_P3832</name>
</gene>
<keyword evidence="5" id="KW-1015">Disulfide bond</keyword>
<dbReference type="EMBL" id="CANTUO010000004">
    <property type="protein sequence ID" value="CAI5759322.1"/>
    <property type="molecule type" value="Genomic_DNA"/>
</dbReference>
<dbReference type="Proteomes" id="UP001152885">
    <property type="component" value="Unassembled WGS sequence"/>
</dbReference>
<evidence type="ECO:0008006" key="8">
    <source>
        <dbReference type="Google" id="ProtNLM"/>
    </source>
</evidence>
<dbReference type="InterPro" id="IPR000560">
    <property type="entry name" value="His_Pase_clade-2"/>
</dbReference>
<dbReference type="OrthoDB" id="6509975at2759"/>
<keyword evidence="2" id="KW-0378">Hydrolase</keyword>
<proteinExistence type="inferred from homology"/>
<evidence type="ECO:0000256" key="5">
    <source>
        <dbReference type="PIRSR" id="PIRSR000894-2"/>
    </source>
</evidence>
<accession>A0A9W4TZC3</accession>
<dbReference type="GO" id="GO:0009277">
    <property type="term" value="C:fungal-type cell wall"/>
    <property type="evidence" value="ECO:0007669"/>
    <property type="project" value="TreeGrafter"/>
</dbReference>
<protein>
    <recommendedName>
        <fullName evidence="8">Acid phosphatase</fullName>
    </recommendedName>
</protein>
<evidence type="ECO:0000256" key="2">
    <source>
        <dbReference type="ARBA" id="ARBA00022801"/>
    </source>
</evidence>
<evidence type="ECO:0000313" key="6">
    <source>
        <dbReference type="EMBL" id="CAI5759322.1"/>
    </source>
</evidence>